<dbReference type="Proteomes" id="UP000708208">
    <property type="component" value="Unassembled WGS sequence"/>
</dbReference>
<keyword evidence="1" id="KW-1133">Transmembrane helix</keyword>
<proteinExistence type="predicted"/>
<keyword evidence="3" id="KW-1185">Reference proteome</keyword>
<name>A0A8J2P6A4_9HEXA</name>
<comment type="caution">
    <text evidence="2">The sequence shown here is derived from an EMBL/GenBank/DDBJ whole genome shotgun (WGS) entry which is preliminary data.</text>
</comment>
<gene>
    <name evidence="2" type="ORF">AFUS01_LOCUS21975</name>
</gene>
<evidence type="ECO:0000313" key="2">
    <source>
        <dbReference type="EMBL" id="CAG7733535.1"/>
    </source>
</evidence>
<organism evidence="2 3">
    <name type="scientific">Allacma fusca</name>
    <dbReference type="NCBI Taxonomy" id="39272"/>
    <lineage>
        <taxon>Eukaryota</taxon>
        <taxon>Metazoa</taxon>
        <taxon>Ecdysozoa</taxon>
        <taxon>Arthropoda</taxon>
        <taxon>Hexapoda</taxon>
        <taxon>Collembola</taxon>
        <taxon>Symphypleona</taxon>
        <taxon>Sminthuridae</taxon>
        <taxon>Allacma</taxon>
    </lineage>
</organism>
<accession>A0A8J2P6A4</accession>
<protein>
    <submittedName>
        <fullName evidence="2">Uncharacterized protein</fullName>
    </submittedName>
</protein>
<feature type="transmembrane region" description="Helical" evidence="1">
    <location>
        <begin position="12"/>
        <end position="37"/>
    </location>
</feature>
<feature type="non-terminal residue" evidence="2">
    <location>
        <position position="1"/>
    </location>
</feature>
<keyword evidence="1" id="KW-0472">Membrane</keyword>
<keyword evidence="1" id="KW-0812">Transmembrane</keyword>
<reference evidence="2" key="1">
    <citation type="submission" date="2021-06" db="EMBL/GenBank/DDBJ databases">
        <authorList>
            <person name="Hodson N. C."/>
            <person name="Mongue J. A."/>
            <person name="Jaron S. K."/>
        </authorList>
    </citation>
    <scope>NUCLEOTIDE SEQUENCE</scope>
</reference>
<sequence>MGWEQCEYQRWIYGRGFLGLMIFFIFLPAAPLFIYLVKIYCSASFKPKFGNLLGICGSYGRIS</sequence>
<dbReference type="EMBL" id="CAJVCH010250520">
    <property type="protein sequence ID" value="CAG7733535.1"/>
    <property type="molecule type" value="Genomic_DNA"/>
</dbReference>
<evidence type="ECO:0000313" key="3">
    <source>
        <dbReference type="Proteomes" id="UP000708208"/>
    </source>
</evidence>
<dbReference type="AlphaFoldDB" id="A0A8J2P6A4"/>
<evidence type="ECO:0000256" key="1">
    <source>
        <dbReference type="SAM" id="Phobius"/>
    </source>
</evidence>